<sequence length="423" mass="46446">MPDATPAPATLFVTDEPFLPPGNGSSQVYLSVAEEYRRQGSRIFCLSFYKDAGKALSPASAAAYAEISCGHLMLPGWNNGGSPLGRAGQAVREAHRWISGDVFVGHPFLQSRRPAMARLVADWIRQQGIAHIYCHKIHALLLMQPILALLPGIRISLDLHDDFVRKALDYDMAYGDLFRELSPREILRDHGAAWLRHRFRRTNPDRSRAAELAALSRCDRILAASSEEASRYAAFPQLVGKVRHQPWRYTVPDAAETPPSAAEPYDIGFIGSEDVMNLDAVRYLRDDILPLLRGQMPGLRVLLAGTLSQKVHSLVGHVSDIHVKPRLEQVGHFYRDVAVPVVPLRYGTGVSIKVMEALAFGKPMVSTRIGIRGLPPSMRQGIVVADTAQDFAAAVVQQLLRRGGQAAHAGPSTTAQPTSMARH</sequence>
<organism evidence="1 2">
    <name type="scientific">Teichococcus aerophilus</name>
    <dbReference type="NCBI Taxonomy" id="1224513"/>
    <lineage>
        <taxon>Bacteria</taxon>
        <taxon>Pseudomonadati</taxon>
        <taxon>Pseudomonadota</taxon>
        <taxon>Alphaproteobacteria</taxon>
        <taxon>Acetobacterales</taxon>
        <taxon>Roseomonadaceae</taxon>
        <taxon>Roseomonas</taxon>
    </lineage>
</organism>
<keyword evidence="2" id="KW-1185">Reference proteome</keyword>
<evidence type="ECO:0000313" key="2">
    <source>
        <dbReference type="Proteomes" id="UP000626026"/>
    </source>
</evidence>
<accession>A0ABR7RIF2</accession>
<dbReference type="Pfam" id="PF13692">
    <property type="entry name" value="Glyco_trans_1_4"/>
    <property type="match status" value="1"/>
</dbReference>
<reference evidence="1 2" key="1">
    <citation type="journal article" date="2013" name="Int. J. Syst. Evol. Microbiol.">
        <title>Roseomonas aerophila sp. nov., isolated from air.</title>
        <authorList>
            <person name="Kim S.J."/>
            <person name="Weon H.Y."/>
            <person name="Ahn J.H."/>
            <person name="Hong S.B."/>
            <person name="Seok S.J."/>
            <person name="Whang K.S."/>
            <person name="Kwon S.W."/>
        </authorList>
    </citation>
    <scope>NUCLEOTIDE SEQUENCE [LARGE SCALE GENOMIC DNA]</scope>
    <source>
        <strain evidence="1 2">NBRC 108923</strain>
    </source>
</reference>
<evidence type="ECO:0000313" key="1">
    <source>
        <dbReference type="EMBL" id="MBC9206163.1"/>
    </source>
</evidence>
<dbReference type="SUPFAM" id="SSF53756">
    <property type="entry name" value="UDP-Glycosyltransferase/glycogen phosphorylase"/>
    <property type="match status" value="1"/>
</dbReference>
<protein>
    <submittedName>
        <fullName evidence="1">Glycosyltransferase</fullName>
    </submittedName>
</protein>
<gene>
    <name evidence="1" type="ORF">IBL26_04890</name>
</gene>
<comment type="caution">
    <text evidence="1">The sequence shown here is derived from an EMBL/GenBank/DDBJ whole genome shotgun (WGS) entry which is preliminary data.</text>
</comment>
<dbReference type="EMBL" id="JACTVA010000005">
    <property type="protein sequence ID" value="MBC9206163.1"/>
    <property type="molecule type" value="Genomic_DNA"/>
</dbReference>
<proteinExistence type="predicted"/>
<name>A0ABR7RIF2_9PROT</name>
<dbReference type="Gene3D" id="3.40.50.2000">
    <property type="entry name" value="Glycogen Phosphorylase B"/>
    <property type="match status" value="1"/>
</dbReference>
<dbReference type="Proteomes" id="UP000626026">
    <property type="component" value="Unassembled WGS sequence"/>
</dbReference>
<dbReference type="RefSeq" id="WP_187783340.1">
    <property type="nucleotide sequence ID" value="NZ_JACTVA010000005.1"/>
</dbReference>